<sequence>MAGQNPWVSGSLPKRGRRVEPNAKPPGKAATQAVQKLLRANQRNLLGRPLRAALLEGAGGKRWHGGKLVLAATVVSGGLAVLVAGLASHGLWLLPIGACLTLAGGYLVVKAGGDKPVAMPGMVSAEEAAELDAFLDSIAARLPPEVLERIAQLKEELARLLPLLRDEQRLVAVPMEERFFIRQLVARYLPDACRHYLDLLPTTDAPDEAARASLDEQLALLFARLEKVRALLQADQQERLSNHAAFLRGKQ</sequence>
<feature type="transmembrane region" description="Helical" evidence="2">
    <location>
        <begin position="92"/>
        <end position="109"/>
    </location>
</feature>
<evidence type="ECO:0000256" key="2">
    <source>
        <dbReference type="SAM" id="Phobius"/>
    </source>
</evidence>
<feature type="region of interest" description="Disordered" evidence="1">
    <location>
        <begin position="1"/>
        <end position="29"/>
    </location>
</feature>
<proteinExistence type="predicted"/>
<keyword evidence="2" id="KW-0472">Membrane</keyword>
<keyword evidence="2" id="KW-1133">Transmembrane helix</keyword>
<reference evidence="4" key="1">
    <citation type="submission" date="2019-07" db="EMBL/GenBank/DDBJ databases">
        <title>Chitinimonas sp. nov., isolated from Ny-Alesund, arctica soil.</title>
        <authorList>
            <person name="Xu Q."/>
            <person name="Peng F."/>
        </authorList>
    </citation>
    <scope>NUCLEOTIDE SEQUENCE [LARGE SCALE GENOMIC DNA]</scope>
    <source>
        <strain evidence="4">R3-44</strain>
    </source>
</reference>
<feature type="transmembrane region" description="Helical" evidence="2">
    <location>
        <begin position="68"/>
        <end position="86"/>
    </location>
</feature>
<keyword evidence="2" id="KW-0812">Transmembrane</keyword>
<evidence type="ECO:0000313" key="3">
    <source>
        <dbReference type="EMBL" id="QDQ26146.1"/>
    </source>
</evidence>
<dbReference type="Proteomes" id="UP000317550">
    <property type="component" value="Chromosome"/>
</dbReference>
<dbReference type="EMBL" id="CP041730">
    <property type="protein sequence ID" value="QDQ26146.1"/>
    <property type="molecule type" value="Genomic_DNA"/>
</dbReference>
<keyword evidence="4" id="KW-1185">Reference proteome</keyword>
<dbReference type="RefSeq" id="WP_144277545.1">
    <property type="nucleotide sequence ID" value="NZ_CP041730.1"/>
</dbReference>
<evidence type="ECO:0000313" key="4">
    <source>
        <dbReference type="Proteomes" id="UP000317550"/>
    </source>
</evidence>
<accession>A0A516SDC0</accession>
<dbReference type="AlphaFoldDB" id="A0A516SDC0"/>
<organism evidence="3 4">
    <name type="scientific">Chitinimonas arctica</name>
    <dbReference type="NCBI Taxonomy" id="2594795"/>
    <lineage>
        <taxon>Bacteria</taxon>
        <taxon>Pseudomonadati</taxon>
        <taxon>Pseudomonadota</taxon>
        <taxon>Betaproteobacteria</taxon>
        <taxon>Neisseriales</taxon>
        <taxon>Chitinibacteraceae</taxon>
        <taxon>Chitinimonas</taxon>
    </lineage>
</organism>
<evidence type="ECO:0000256" key="1">
    <source>
        <dbReference type="SAM" id="MobiDB-lite"/>
    </source>
</evidence>
<dbReference type="KEGG" id="cari:FNU76_07125"/>
<gene>
    <name evidence="3" type="ORF">FNU76_07125</name>
</gene>
<name>A0A516SDC0_9NEIS</name>
<evidence type="ECO:0008006" key="5">
    <source>
        <dbReference type="Google" id="ProtNLM"/>
    </source>
</evidence>
<protein>
    <recommendedName>
        <fullName evidence="5">5-bromo-4-chloroindolyl phosphate hydrolysis protein</fullName>
    </recommendedName>
</protein>
<dbReference type="OrthoDB" id="67304at2"/>